<dbReference type="InterPro" id="IPR050458">
    <property type="entry name" value="LolB"/>
</dbReference>
<evidence type="ECO:0000259" key="1">
    <source>
        <dbReference type="PROSITE" id="PS51977"/>
    </source>
</evidence>
<gene>
    <name evidence="2" type="ORF">ACFOZ9_06895</name>
</gene>
<dbReference type="InterPro" id="IPR049809">
    <property type="entry name" value="YehF/YfeS-like_WGR"/>
</dbReference>
<dbReference type="SMART" id="SM00773">
    <property type="entry name" value="WGR"/>
    <property type="match status" value="1"/>
</dbReference>
<keyword evidence="3" id="KW-1185">Reference proteome</keyword>
<dbReference type="InterPro" id="IPR008893">
    <property type="entry name" value="WGR_domain"/>
</dbReference>
<comment type="caution">
    <text evidence="2">The sequence shown here is derived from an EMBL/GenBank/DDBJ whole genome shotgun (WGS) entry which is preliminary data.</text>
</comment>
<evidence type="ECO:0000313" key="2">
    <source>
        <dbReference type="EMBL" id="MFC4425937.1"/>
    </source>
</evidence>
<dbReference type="PANTHER" id="PTHR30634:SF13">
    <property type="entry name" value="PROTEIN YEHF"/>
    <property type="match status" value="1"/>
</dbReference>
<feature type="domain" description="WGR" evidence="1">
    <location>
        <begin position="1"/>
        <end position="81"/>
    </location>
</feature>
<dbReference type="Gene3D" id="2.20.140.10">
    <property type="entry name" value="WGR domain"/>
    <property type="match status" value="1"/>
</dbReference>
<sequence>MERTYLEYSDPNGAEHKFYEVTVDGAELTIRYGRIGTDGQKQVKTCAGPDKAQAEAAKKLTEKRRKGYEDAVQGGRAKRTVTRRAVTETRVTVRQSAPVLWRFQSGAPAFGIFVDADHAWVGNENGEVYALTLGGEPERRFTLPDGVKCLVRDGRWTFAGCDDGNVYDLSGKLPYVAYEVEAQASLLWLDIHRGLLGAGDERGSVYAFDAESDQQWSNVSVRASMTWMVRVDDTGVFFGHSRGVGLYDRDSGLPVWEQPTRGGVLFGWQEGASVYVGTIASVVQRFSKTGTHEADYACDAGIMSCATSPEGEHVFAADSAGAVYCFARGGERLWKLGSGCGSAMSMQYFQQRLYLVTLHGFLAAIDASPEAIAAAQQGVTPVVHDVKLAAALEARAPQATLPAATDPAGGVVLVCRREGGKLRVWPLGGGFEPWNVQFPRALREEGARYVVDELLDAGGFYRMVGEVRRLEP</sequence>
<accession>A0ABV8XMF3</accession>
<dbReference type="Gene3D" id="2.130.10.10">
    <property type="entry name" value="YVTN repeat-like/Quinoprotein amine dehydrogenase"/>
    <property type="match status" value="1"/>
</dbReference>
<dbReference type="RefSeq" id="WP_380037813.1">
    <property type="nucleotide sequence ID" value="NZ_JBHSEH010000005.1"/>
</dbReference>
<dbReference type="InterPro" id="IPR011047">
    <property type="entry name" value="Quinoprotein_ADH-like_sf"/>
</dbReference>
<dbReference type="InterPro" id="IPR036930">
    <property type="entry name" value="WGR_dom_sf"/>
</dbReference>
<dbReference type="PROSITE" id="PS51977">
    <property type="entry name" value="WGR"/>
    <property type="match status" value="1"/>
</dbReference>
<reference evidence="3" key="1">
    <citation type="journal article" date="2019" name="Int. J. Syst. Evol. Microbiol.">
        <title>The Global Catalogue of Microorganisms (GCM) 10K type strain sequencing project: providing services to taxonomists for standard genome sequencing and annotation.</title>
        <authorList>
            <consortium name="The Broad Institute Genomics Platform"/>
            <consortium name="The Broad Institute Genome Sequencing Center for Infectious Disease"/>
            <person name="Wu L."/>
            <person name="Ma J."/>
        </authorList>
    </citation>
    <scope>NUCLEOTIDE SEQUENCE [LARGE SCALE GENOMIC DNA]</scope>
    <source>
        <strain evidence="3">CCUG 56029</strain>
    </source>
</reference>
<dbReference type="SUPFAM" id="SSF50998">
    <property type="entry name" value="Quinoprotein alcohol dehydrogenase-like"/>
    <property type="match status" value="1"/>
</dbReference>
<protein>
    <submittedName>
        <fullName evidence="2">WGR domain-containing protein</fullName>
    </submittedName>
</protein>
<dbReference type="PANTHER" id="PTHR30634">
    <property type="entry name" value="OUTER MEMBRANE LOLAB LIPOPROTEIN INSERTION APPARATUS"/>
    <property type="match status" value="1"/>
</dbReference>
<organism evidence="2 3">
    <name type="scientific">Deinococcus navajonensis</name>
    <dbReference type="NCBI Taxonomy" id="309884"/>
    <lineage>
        <taxon>Bacteria</taxon>
        <taxon>Thermotogati</taxon>
        <taxon>Deinococcota</taxon>
        <taxon>Deinococci</taxon>
        <taxon>Deinococcales</taxon>
        <taxon>Deinococcaceae</taxon>
        <taxon>Deinococcus</taxon>
    </lineage>
</organism>
<dbReference type="InterPro" id="IPR015943">
    <property type="entry name" value="WD40/YVTN_repeat-like_dom_sf"/>
</dbReference>
<dbReference type="Proteomes" id="UP001595998">
    <property type="component" value="Unassembled WGS sequence"/>
</dbReference>
<proteinExistence type="predicted"/>
<dbReference type="CDD" id="cd07996">
    <property type="entry name" value="WGR_MMR_like"/>
    <property type="match status" value="1"/>
</dbReference>
<dbReference type="Pfam" id="PF05406">
    <property type="entry name" value="WGR"/>
    <property type="match status" value="1"/>
</dbReference>
<name>A0ABV8XMF3_9DEIO</name>
<dbReference type="EMBL" id="JBHSEH010000005">
    <property type="protein sequence ID" value="MFC4425937.1"/>
    <property type="molecule type" value="Genomic_DNA"/>
</dbReference>
<dbReference type="SUPFAM" id="SSF142921">
    <property type="entry name" value="WGR domain-like"/>
    <property type="match status" value="1"/>
</dbReference>
<evidence type="ECO:0000313" key="3">
    <source>
        <dbReference type="Proteomes" id="UP001595998"/>
    </source>
</evidence>